<dbReference type="WBParaSite" id="nRc.2.0.1.t18532-RA">
    <property type="protein sequence ID" value="nRc.2.0.1.t18532-RA"/>
    <property type="gene ID" value="nRc.2.0.1.g18532"/>
</dbReference>
<dbReference type="InterPro" id="IPR001192">
    <property type="entry name" value="PI-PLC_fam"/>
</dbReference>
<dbReference type="GO" id="GO:0051209">
    <property type="term" value="P:release of sequestered calcium ion into cytosol"/>
    <property type="evidence" value="ECO:0007669"/>
    <property type="project" value="TreeGrafter"/>
</dbReference>
<reference evidence="3" key="1">
    <citation type="submission" date="2022-11" db="UniProtKB">
        <authorList>
            <consortium name="WormBaseParasite"/>
        </authorList>
    </citation>
    <scope>IDENTIFICATION</scope>
</reference>
<dbReference type="GO" id="GO:0048015">
    <property type="term" value="P:phosphatidylinositol-mediated signaling"/>
    <property type="evidence" value="ECO:0007669"/>
    <property type="project" value="TreeGrafter"/>
</dbReference>
<dbReference type="Pfam" id="PF00168">
    <property type="entry name" value="C2"/>
    <property type="match status" value="1"/>
</dbReference>
<dbReference type="GO" id="GO:0007186">
    <property type="term" value="P:G protein-coupled receptor signaling pathway"/>
    <property type="evidence" value="ECO:0007669"/>
    <property type="project" value="TreeGrafter"/>
</dbReference>
<dbReference type="PANTHER" id="PTHR10336:SF6">
    <property type="entry name" value="1-PHOSPHATIDYLINOSITOL 4,5-BISPHOSPHATE PHOSPHODIESTERASE EPSILON-1"/>
    <property type="match status" value="1"/>
</dbReference>
<dbReference type="GO" id="GO:0046488">
    <property type="term" value="P:phosphatidylinositol metabolic process"/>
    <property type="evidence" value="ECO:0007669"/>
    <property type="project" value="TreeGrafter"/>
</dbReference>
<evidence type="ECO:0000313" key="3">
    <source>
        <dbReference type="WBParaSite" id="nRc.2.0.1.t18532-RA"/>
    </source>
</evidence>
<keyword evidence="2" id="KW-1185">Reference proteome</keyword>
<feature type="domain" description="PI-PLC Y-box" evidence="1">
    <location>
        <begin position="1"/>
        <end position="17"/>
    </location>
</feature>
<dbReference type="Proteomes" id="UP000887565">
    <property type="component" value="Unplaced"/>
</dbReference>
<dbReference type="PANTHER" id="PTHR10336">
    <property type="entry name" value="PHOSPHOINOSITIDE-SPECIFIC PHOSPHOLIPASE C FAMILY PROTEIN"/>
    <property type="match status" value="1"/>
</dbReference>
<proteinExistence type="predicted"/>
<dbReference type="GO" id="GO:0004435">
    <property type="term" value="F:phosphatidylinositol-4,5-bisphosphate phospholipase C activity"/>
    <property type="evidence" value="ECO:0007669"/>
    <property type="project" value="InterPro"/>
</dbReference>
<evidence type="ECO:0000259" key="1">
    <source>
        <dbReference type="PROSITE" id="PS50008"/>
    </source>
</evidence>
<accession>A0A915IXP9</accession>
<evidence type="ECO:0000313" key="2">
    <source>
        <dbReference type="Proteomes" id="UP000887565"/>
    </source>
</evidence>
<dbReference type="PROSITE" id="PS50008">
    <property type="entry name" value="PIPLC_Y_DOMAIN"/>
    <property type="match status" value="1"/>
</dbReference>
<dbReference type="SUPFAM" id="SSF49562">
    <property type="entry name" value="C2 domain (Calcium/lipid-binding domain, CaLB)"/>
    <property type="match status" value="1"/>
</dbReference>
<dbReference type="GO" id="GO:0007265">
    <property type="term" value="P:Ras protein signal transduction"/>
    <property type="evidence" value="ECO:0007669"/>
    <property type="project" value="TreeGrafter"/>
</dbReference>
<dbReference type="InterPro" id="IPR000008">
    <property type="entry name" value="C2_dom"/>
</dbReference>
<sequence length="119" mass="13411">MFESNGNCGYVLKPRAMWDVGHVMYGAFNPWTRETPGVGAVYLNLSVVSGQHLCPCVPTANLFVEVEIFGVLADCAKERTKAVSRNGVNPIWSQSFNFRMGYLTNNSKIREDIFIPYWN</sequence>
<organism evidence="2 3">
    <name type="scientific">Romanomermis culicivorax</name>
    <name type="common">Nematode worm</name>
    <dbReference type="NCBI Taxonomy" id="13658"/>
    <lineage>
        <taxon>Eukaryota</taxon>
        <taxon>Metazoa</taxon>
        <taxon>Ecdysozoa</taxon>
        <taxon>Nematoda</taxon>
        <taxon>Enoplea</taxon>
        <taxon>Dorylaimia</taxon>
        <taxon>Mermithida</taxon>
        <taxon>Mermithoidea</taxon>
        <taxon>Mermithidae</taxon>
        <taxon>Romanomermis</taxon>
    </lineage>
</organism>
<dbReference type="InterPro" id="IPR001711">
    <property type="entry name" value="PLipase_C_Pinositol-sp_Y"/>
</dbReference>
<dbReference type="InterPro" id="IPR035892">
    <property type="entry name" value="C2_domain_sf"/>
</dbReference>
<name>A0A915IXP9_ROMCU</name>
<dbReference type="Gene3D" id="2.60.40.150">
    <property type="entry name" value="C2 domain"/>
    <property type="match status" value="1"/>
</dbReference>
<protein>
    <submittedName>
        <fullName evidence="3">PI-PLC Y-box domain-containing protein</fullName>
    </submittedName>
</protein>
<dbReference type="AlphaFoldDB" id="A0A915IXP9"/>